<gene>
    <name evidence="1" type="ORF">D7D52_14490</name>
</gene>
<organism evidence="1 2">
    <name type="scientific">Nocardia yunnanensis</name>
    <dbReference type="NCBI Taxonomy" id="2382165"/>
    <lineage>
        <taxon>Bacteria</taxon>
        <taxon>Bacillati</taxon>
        <taxon>Actinomycetota</taxon>
        <taxon>Actinomycetes</taxon>
        <taxon>Mycobacteriales</taxon>
        <taxon>Nocardiaceae</taxon>
        <taxon>Nocardia</taxon>
    </lineage>
</organism>
<accession>A0A386ZCH4</accession>
<protein>
    <submittedName>
        <fullName evidence="1">Uncharacterized protein</fullName>
    </submittedName>
</protein>
<name>A0A386ZCH4_9NOCA</name>
<evidence type="ECO:0000313" key="2">
    <source>
        <dbReference type="Proteomes" id="UP000267164"/>
    </source>
</evidence>
<dbReference type="EMBL" id="CP032568">
    <property type="protein sequence ID" value="AYF74873.1"/>
    <property type="molecule type" value="Genomic_DNA"/>
</dbReference>
<keyword evidence="2" id="KW-1185">Reference proteome</keyword>
<evidence type="ECO:0000313" key="1">
    <source>
        <dbReference type="EMBL" id="AYF74873.1"/>
    </source>
</evidence>
<dbReference type="Proteomes" id="UP000267164">
    <property type="component" value="Chromosome"/>
</dbReference>
<reference evidence="1 2" key="1">
    <citation type="submission" date="2018-09" db="EMBL/GenBank/DDBJ databases">
        <title>Nocardia yunnanensis sp. nov., an actinomycete isolated from a soil sample.</title>
        <authorList>
            <person name="Zhang J."/>
        </authorList>
    </citation>
    <scope>NUCLEOTIDE SEQUENCE [LARGE SCALE GENOMIC DNA]</scope>
    <source>
        <strain evidence="1 2">CFHS0054</strain>
    </source>
</reference>
<proteinExistence type="predicted"/>
<dbReference type="KEGG" id="nyu:D7D52_14490"/>
<sequence>MTRDKAATSSMRFCWPASTRTGDSAARGHRECDLAFGVVAGADALAPVLRAAASECGGL</sequence>
<dbReference type="AlphaFoldDB" id="A0A386ZCH4"/>